<proteinExistence type="inferred from homology"/>
<dbReference type="AlphaFoldDB" id="A0A0K1E5U5"/>
<dbReference type="PATRIC" id="fig|52.7.peg.351"/>
<comment type="catalytic activity">
    <reaction evidence="9 10">
        <text>tRNA(Gly) + glycine + ATP = glycyl-tRNA(Gly) + AMP + diphosphate</text>
        <dbReference type="Rhea" id="RHEA:16013"/>
        <dbReference type="Rhea" id="RHEA-COMP:9664"/>
        <dbReference type="Rhea" id="RHEA-COMP:9683"/>
        <dbReference type="ChEBI" id="CHEBI:30616"/>
        <dbReference type="ChEBI" id="CHEBI:33019"/>
        <dbReference type="ChEBI" id="CHEBI:57305"/>
        <dbReference type="ChEBI" id="CHEBI:78442"/>
        <dbReference type="ChEBI" id="CHEBI:78522"/>
        <dbReference type="ChEBI" id="CHEBI:456215"/>
        <dbReference type="EC" id="6.1.1.14"/>
    </reaction>
</comment>
<name>A0A0K1E5U5_CHOCO</name>
<keyword evidence="8 10" id="KW-0030">Aminoacyl-tRNA synthetase</keyword>
<dbReference type="PANTHER" id="PTHR30075">
    <property type="entry name" value="GLYCYL-TRNA SYNTHETASE"/>
    <property type="match status" value="1"/>
</dbReference>
<comment type="subcellular location">
    <subcellularLocation>
        <location evidence="1 10">Cytoplasm</location>
    </subcellularLocation>
</comment>
<reference evidence="12 13" key="1">
    <citation type="submission" date="2015-07" db="EMBL/GenBank/DDBJ databases">
        <title>Genome analysis of myxobacterium Chondromyces crocatus Cm c5 reveals a high potential for natural compound synthesis and the genetic basis for the loss of fruiting body formation.</title>
        <authorList>
            <person name="Zaburannyi N."/>
            <person name="Bunk B."/>
            <person name="Maier J."/>
            <person name="Overmann J."/>
            <person name="Mueller R."/>
        </authorList>
    </citation>
    <scope>NUCLEOTIDE SEQUENCE [LARGE SCALE GENOMIC DNA]</scope>
    <source>
        <strain evidence="12 13">Cm c5</strain>
    </source>
</reference>
<dbReference type="RefSeq" id="WP_050428769.1">
    <property type="nucleotide sequence ID" value="NZ_CP012159.1"/>
</dbReference>
<evidence type="ECO:0000256" key="8">
    <source>
        <dbReference type="ARBA" id="ARBA00023146"/>
    </source>
</evidence>
<dbReference type="GO" id="GO:0005829">
    <property type="term" value="C:cytosol"/>
    <property type="evidence" value="ECO:0007669"/>
    <property type="project" value="TreeGrafter"/>
</dbReference>
<keyword evidence="5 10" id="KW-0547">Nucleotide-binding</keyword>
<dbReference type="STRING" id="52.CMC5_003280"/>
<comment type="similarity">
    <text evidence="2 10">Belongs to the class-II aminoacyl-tRNA synthetase family.</text>
</comment>
<dbReference type="GO" id="GO:0004814">
    <property type="term" value="F:arginine-tRNA ligase activity"/>
    <property type="evidence" value="ECO:0007669"/>
    <property type="project" value="InterPro"/>
</dbReference>
<dbReference type="InterPro" id="IPR008909">
    <property type="entry name" value="DALR_anticod-bd"/>
</dbReference>
<comment type="subunit">
    <text evidence="10">Tetramer of two alpha and two beta subunits.</text>
</comment>
<organism evidence="12 13">
    <name type="scientific">Chondromyces crocatus</name>
    <dbReference type="NCBI Taxonomy" id="52"/>
    <lineage>
        <taxon>Bacteria</taxon>
        <taxon>Pseudomonadati</taxon>
        <taxon>Myxococcota</taxon>
        <taxon>Polyangia</taxon>
        <taxon>Polyangiales</taxon>
        <taxon>Polyangiaceae</taxon>
        <taxon>Chondromyces</taxon>
    </lineage>
</organism>
<keyword evidence="3 10" id="KW-0963">Cytoplasm</keyword>
<dbReference type="PROSITE" id="PS50861">
    <property type="entry name" value="AA_TRNA_LIGASE_II_GLYAB"/>
    <property type="match status" value="1"/>
</dbReference>
<dbReference type="Pfam" id="PF02092">
    <property type="entry name" value="tRNA_synt_2f"/>
    <property type="match status" value="1"/>
</dbReference>
<dbReference type="NCBIfam" id="TIGR00211">
    <property type="entry name" value="glyS"/>
    <property type="match status" value="1"/>
</dbReference>
<dbReference type="EMBL" id="CP012159">
    <property type="protein sequence ID" value="AKT36214.1"/>
    <property type="molecule type" value="Genomic_DNA"/>
</dbReference>
<sequence>MPTEASDLLLEIGVEELPASFVDAALRVLPDLATKRLSDLRLAHGVVRALGTPRRLTLIVEGLAGRQPDLEEEVTGPPVKAAYKDGVPTRAAEAFAQKLGCPVDALRRAAGPKGEYVVGTRREAGKAALDLLPELLTHLIVSIPFRKSMRWGSGDFAFGRPIQWLLALHGEAIVPFALAGIHAGRTTRGHRFLAPAEISIQSPAAYVPALRAVHVLVDPEERAVLLRERLVAAASEAGGTLIEDDFLARENLSLVEEPHVVDGSFGSEFLDLPERVILEVARGHQRYFGVRDTRTGALLPRYLTVVNTAEAPENIRRGSDRVMRARLSDARFFYTEDLRVPLAERRKKLAGIVFQKRLGSVLSKAERVERLARELGLLAQLPEPVLVTAASGAHLAKCDLVSLMVGEFPELEGEMGRAYALAQGVSPDVADVIRDHYQPRGAADVTASTPAAALVSIADRLDTLAGCFAIGLSPTGAADPYGLRRACLGVLRTVLDHGFDLRLSDAFRAAYDGYAGVTLDLGRDELVARLGDFFTERLRGLLSDRLPGDAVGACLPVASDRPLDVRARASAIASLDADVRARVGEVFKRAANIADKAPPGEPTAPAGEGIHPTETLVHDGYLALRERLAQAARTGAYAEAFSAVAEFAPKLNQYFVDVYVNADDVALRENRLRLMRAIAETCSSLARLDLLGDVPKPAA</sequence>
<keyword evidence="13" id="KW-1185">Reference proteome</keyword>
<keyword evidence="4 10" id="KW-0436">Ligase</keyword>
<gene>
    <name evidence="10 12" type="primary">glyS</name>
    <name evidence="12" type="ORF">CMC5_003280</name>
</gene>
<dbReference type="InterPro" id="IPR006194">
    <property type="entry name" value="Gly-tRNA-synth_heterodimer"/>
</dbReference>
<keyword evidence="6 10" id="KW-0067">ATP-binding</keyword>
<evidence type="ECO:0000256" key="10">
    <source>
        <dbReference type="HAMAP-Rule" id="MF_00255"/>
    </source>
</evidence>
<accession>A0A0K1E5U5</accession>
<evidence type="ECO:0000256" key="4">
    <source>
        <dbReference type="ARBA" id="ARBA00022598"/>
    </source>
</evidence>
<dbReference type="Pfam" id="PF05746">
    <property type="entry name" value="DALR_1"/>
    <property type="match status" value="1"/>
</dbReference>
<dbReference type="GO" id="GO:0006426">
    <property type="term" value="P:glycyl-tRNA aminoacylation"/>
    <property type="evidence" value="ECO:0007669"/>
    <property type="project" value="UniProtKB-UniRule"/>
</dbReference>
<evidence type="ECO:0000256" key="5">
    <source>
        <dbReference type="ARBA" id="ARBA00022741"/>
    </source>
</evidence>
<dbReference type="KEGG" id="ccro:CMC5_003280"/>
<dbReference type="PRINTS" id="PR01045">
    <property type="entry name" value="TRNASYNTHGB"/>
</dbReference>
<dbReference type="InterPro" id="IPR015944">
    <property type="entry name" value="Gly-tRNA-synth_bsu"/>
</dbReference>
<dbReference type="PANTHER" id="PTHR30075:SF2">
    <property type="entry name" value="GLYCINE--TRNA LIGASE, CHLOROPLASTIC_MITOCHONDRIAL 2"/>
    <property type="match status" value="1"/>
</dbReference>
<protein>
    <recommendedName>
        <fullName evidence="10">Glycine--tRNA ligase beta subunit</fullName>
        <ecNumber evidence="10">6.1.1.14</ecNumber>
    </recommendedName>
    <alternativeName>
        <fullName evidence="10">Glycyl-tRNA synthetase beta subunit</fullName>
        <shortName evidence="10">GlyRS</shortName>
    </alternativeName>
</protein>
<evidence type="ECO:0000256" key="1">
    <source>
        <dbReference type="ARBA" id="ARBA00004496"/>
    </source>
</evidence>
<dbReference type="SUPFAM" id="SSF109604">
    <property type="entry name" value="HD-domain/PDEase-like"/>
    <property type="match status" value="1"/>
</dbReference>
<dbReference type="EC" id="6.1.1.14" evidence="10"/>
<evidence type="ECO:0000256" key="7">
    <source>
        <dbReference type="ARBA" id="ARBA00022917"/>
    </source>
</evidence>
<evidence type="ECO:0000313" key="13">
    <source>
        <dbReference type="Proteomes" id="UP000067626"/>
    </source>
</evidence>
<dbReference type="GO" id="GO:0004820">
    <property type="term" value="F:glycine-tRNA ligase activity"/>
    <property type="evidence" value="ECO:0007669"/>
    <property type="project" value="UniProtKB-UniRule"/>
</dbReference>
<dbReference type="OrthoDB" id="9775440at2"/>
<evidence type="ECO:0000256" key="3">
    <source>
        <dbReference type="ARBA" id="ARBA00022490"/>
    </source>
</evidence>
<dbReference type="Proteomes" id="UP000067626">
    <property type="component" value="Chromosome"/>
</dbReference>
<feature type="domain" description="DALR anticodon binding" evidence="11">
    <location>
        <begin position="588"/>
        <end position="684"/>
    </location>
</feature>
<dbReference type="GO" id="GO:0006420">
    <property type="term" value="P:arginyl-tRNA aminoacylation"/>
    <property type="evidence" value="ECO:0007669"/>
    <property type="project" value="InterPro"/>
</dbReference>
<evidence type="ECO:0000313" key="12">
    <source>
        <dbReference type="EMBL" id="AKT36214.1"/>
    </source>
</evidence>
<evidence type="ECO:0000256" key="6">
    <source>
        <dbReference type="ARBA" id="ARBA00022840"/>
    </source>
</evidence>
<dbReference type="GO" id="GO:0005524">
    <property type="term" value="F:ATP binding"/>
    <property type="evidence" value="ECO:0007669"/>
    <property type="project" value="UniProtKB-UniRule"/>
</dbReference>
<keyword evidence="7 10" id="KW-0648">Protein biosynthesis</keyword>
<evidence type="ECO:0000256" key="9">
    <source>
        <dbReference type="ARBA" id="ARBA00047937"/>
    </source>
</evidence>
<evidence type="ECO:0000256" key="2">
    <source>
        <dbReference type="ARBA" id="ARBA00008226"/>
    </source>
</evidence>
<dbReference type="HAMAP" id="MF_00255">
    <property type="entry name" value="Gly_tRNA_synth_beta"/>
    <property type="match status" value="1"/>
</dbReference>
<evidence type="ECO:0000259" key="11">
    <source>
        <dbReference type="Pfam" id="PF05746"/>
    </source>
</evidence>